<reference evidence="1" key="2">
    <citation type="submission" date="2015-03" db="UniProtKB">
        <authorList>
            <consortium name="EnsemblPlants"/>
        </authorList>
    </citation>
    <scope>IDENTIFICATION</scope>
</reference>
<proteinExistence type="predicted"/>
<organism evidence="1 2">
    <name type="scientific">Brassica oleracea var. oleracea</name>
    <dbReference type="NCBI Taxonomy" id="109376"/>
    <lineage>
        <taxon>Eukaryota</taxon>
        <taxon>Viridiplantae</taxon>
        <taxon>Streptophyta</taxon>
        <taxon>Embryophyta</taxon>
        <taxon>Tracheophyta</taxon>
        <taxon>Spermatophyta</taxon>
        <taxon>Magnoliopsida</taxon>
        <taxon>eudicotyledons</taxon>
        <taxon>Gunneridae</taxon>
        <taxon>Pentapetalae</taxon>
        <taxon>rosids</taxon>
        <taxon>malvids</taxon>
        <taxon>Brassicales</taxon>
        <taxon>Brassicaceae</taxon>
        <taxon>Brassiceae</taxon>
        <taxon>Brassica</taxon>
    </lineage>
</organism>
<keyword evidence="2" id="KW-1185">Reference proteome</keyword>
<reference evidence="1 2" key="1">
    <citation type="journal article" date="2014" name="Genome Biol.">
        <title>Transcriptome and methylome profiling reveals relics of genome dominance in the mesopolyploid Brassica oleracea.</title>
        <authorList>
            <person name="Parkin I.A."/>
            <person name="Koh C."/>
            <person name="Tang H."/>
            <person name="Robinson S.J."/>
            <person name="Kagale S."/>
            <person name="Clarke W.E."/>
            <person name="Town C.D."/>
            <person name="Nixon J."/>
            <person name="Krishnakumar V."/>
            <person name="Bidwell S.L."/>
            <person name="Denoeud F."/>
            <person name="Belcram H."/>
            <person name="Links M.G."/>
            <person name="Just J."/>
            <person name="Clarke C."/>
            <person name="Bender T."/>
            <person name="Huebert T."/>
            <person name="Mason A.S."/>
            <person name="Pires J.C."/>
            <person name="Barker G."/>
            <person name="Moore J."/>
            <person name="Walley P.G."/>
            <person name="Manoli S."/>
            <person name="Batley J."/>
            <person name="Edwards D."/>
            <person name="Nelson M.N."/>
            <person name="Wang X."/>
            <person name="Paterson A.H."/>
            <person name="King G."/>
            <person name="Bancroft I."/>
            <person name="Chalhoub B."/>
            <person name="Sharpe A.G."/>
        </authorList>
    </citation>
    <scope>NUCLEOTIDE SEQUENCE</scope>
    <source>
        <strain evidence="1 2">cv. TO1000</strain>
    </source>
</reference>
<name>A0A0D3AWZ5_BRAOL</name>
<accession>A0A0D3AWZ5</accession>
<sequence>MKVVSSILRISTRTGLKSQNGSSLSFSLIRTPTSRHCLDQDISCRSRKLTGISKNIMNNANVKFIKVMERLDTHTVDVDVKFILPDCCWWWTSLHS</sequence>
<dbReference type="AlphaFoldDB" id="A0A0D3AWZ5"/>
<dbReference type="HOGENOM" id="CLU_2362638_0_0_1"/>
<evidence type="ECO:0000313" key="2">
    <source>
        <dbReference type="Proteomes" id="UP000032141"/>
    </source>
</evidence>
<protein>
    <submittedName>
        <fullName evidence="1">Uncharacterized protein</fullName>
    </submittedName>
</protein>
<evidence type="ECO:0000313" key="1">
    <source>
        <dbReference type="EnsemblPlants" id="Bo2g150350.1"/>
    </source>
</evidence>
<dbReference type="EnsemblPlants" id="Bo2g150350.1">
    <property type="protein sequence ID" value="Bo2g150350.1"/>
    <property type="gene ID" value="Bo2g150350"/>
</dbReference>
<dbReference type="Proteomes" id="UP000032141">
    <property type="component" value="Chromosome C2"/>
</dbReference>
<dbReference type="Gramene" id="Bo2g150350.1">
    <property type="protein sequence ID" value="Bo2g150350.1"/>
    <property type="gene ID" value="Bo2g150350"/>
</dbReference>